<evidence type="ECO:0000256" key="1">
    <source>
        <dbReference type="SAM" id="MobiDB-lite"/>
    </source>
</evidence>
<feature type="region of interest" description="Disordered" evidence="1">
    <location>
        <begin position="1"/>
        <end position="21"/>
    </location>
</feature>
<proteinExistence type="predicted"/>
<dbReference type="EMBL" id="AGNK02002866">
    <property type="status" value="NOT_ANNOTATED_CDS"/>
    <property type="molecule type" value="Genomic_DNA"/>
</dbReference>
<dbReference type="EnsemblPlants" id="KQL04397">
    <property type="protein sequence ID" value="KQL04397"/>
    <property type="gene ID" value="SETIT_005575mg"/>
</dbReference>
<dbReference type="AlphaFoldDB" id="K3XUG8"/>
<keyword evidence="3" id="KW-1185">Reference proteome</keyword>
<dbReference type="Proteomes" id="UP000004995">
    <property type="component" value="Unassembled WGS sequence"/>
</dbReference>
<dbReference type="Gramene" id="KQL04397">
    <property type="protein sequence ID" value="KQL04397"/>
    <property type="gene ID" value="SETIT_005575mg"/>
</dbReference>
<reference evidence="3" key="1">
    <citation type="journal article" date="2012" name="Nat. Biotechnol.">
        <title>Reference genome sequence of the model plant Setaria.</title>
        <authorList>
            <person name="Bennetzen J.L."/>
            <person name="Schmutz J."/>
            <person name="Wang H."/>
            <person name="Percifield R."/>
            <person name="Hawkins J."/>
            <person name="Pontaroli A.C."/>
            <person name="Estep M."/>
            <person name="Feng L."/>
            <person name="Vaughn J.N."/>
            <person name="Grimwood J."/>
            <person name="Jenkins J."/>
            <person name="Barry K."/>
            <person name="Lindquist E."/>
            <person name="Hellsten U."/>
            <person name="Deshpande S."/>
            <person name="Wang X."/>
            <person name="Wu X."/>
            <person name="Mitros T."/>
            <person name="Triplett J."/>
            <person name="Yang X."/>
            <person name="Ye C.Y."/>
            <person name="Mauro-Herrera M."/>
            <person name="Wang L."/>
            <person name="Li P."/>
            <person name="Sharma M."/>
            <person name="Sharma R."/>
            <person name="Ronald P.C."/>
            <person name="Panaud O."/>
            <person name="Kellogg E.A."/>
            <person name="Brutnell T.P."/>
            <person name="Doust A.N."/>
            <person name="Tuskan G.A."/>
            <person name="Rokhsar D."/>
            <person name="Devos K.M."/>
        </authorList>
    </citation>
    <scope>NUCLEOTIDE SEQUENCE [LARGE SCALE GENOMIC DNA]</scope>
    <source>
        <strain evidence="3">cv. Yugu1</strain>
    </source>
</reference>
<organism evidence="2 3">
    <name type="scientific">Setaria italica</name>
    <name type="common">Foxtail millet</name>
    <name type="synonym">Panicum italicum</name>
    <dbReference type="NCBI Taxonomy" id="4555"/>
    <lineage>
        <taxon>Eukaryota</taxon>
        <taxon>Viridiplantae</taxon>
        <taxon>Streptophyta</taxon>
        <taxon>Embryophyta</taxon>
        <taxon>Tracheophyta</taxon>
        <taxon>Spermatophyta</taxon>
        <taxon>Magnoliopsida</taxon>
        <taxon>Liliopsida</taxon>
        <taxon>Poales</taxon>
        <taxon>Poaceae</taxon>
        <taxon>PACMAD clade</taxon>
        <taxon>Panicoideae</taxon>
        <taxon>Panicodae</taxon>
        <taxon>Paniceae</taxon>
        <taxon>Cenchrinae</taxon>
        <taxon>Setaria</taxon>
    </lineage>
</organism>
<name>K3XUG8_SETIT</name>
<protein>
    <submittedName>
        <fullName evidence="2">Uncharacterized protein</fullName>
    </submittedName>
</protein>
<evidence type="ECO:0000313" key="3">
    <source>
        <dbReference type="Proteomes" id="UP000004995"/>
    </source>
</evidence>
<dbReference type="HOGENOM" id="CLU_3192296_0_0_1"/>
<sequence>MNITFSSNSSNKTLKSEGRRFSTLKQYKNALSDHISTLQKRQRRRH</sequence>
<reference evidence="2" key="2">
    <citation type="submission" date="2018-08" db="UniProtKB">
        <authorList>
            <consortium name="EnsemblPlants"/>
        </authorList>
    </citation>
    <scope>IDENTIFICATION</scope>
    <source>
        <strain evidence="2">Yugu1</strain>
    </source>
</reference>
<dbReference type="InParanoid" id="K3XUG8"/>
<feature type="compositionally biased region" description="Polar residues" evidence="1">
    <location>
        <begin position="1"/>
        <end position="13"/>
    </location>
</feature>
<evidence type="ECO:0000313" key="2">
    <source>
        <dbReference type="EnsemblPlants" id="KQL04397"/>
    </source>
</evidence>
<accession>K3XUG8</accession>